<evidence type="ECO:0000256" key="6">
    <source>
        <dbReference type="ARBA" id="ARBA00026121"/>
    </source>
</evidence>
<dbReference type="InterPro" id="IPR000873">
    <property type="entry name" value="AMP-dep_synth/lig_dom"/>
</dbReference>
<dbReference type="Gene3D" id="3.40.50.12780">
    <property type="entry name" value="N-terminal domain of ligase-like"/>
    <property type="match status" value="1"/>
</dbReference>
<evidence type="ECO:0000313" key="9">
    <source>
        <dbReference type="EMBL" id="RWS01830.1"/>
    </source>
</evidence>
<evidence type="ECO:0000256" key="7">
    <source>
        <dbReference type="ARBA" id="ARBA00036813"/>
    </source>
</evidence>
<dbReference type="Proteomes" id="UP000285301">
    <property type="component" value="Unassembled WGS sequence"/>
</dbReference>
<comment type="caution">
    <text evidence="9">The sequence shown here is derived from an EMBL/GenBank/DDBJ whole genome shotgun (WGS) entry which is preliminary data.</text>
</comment>
<evidence type="ECO:0000256" key="3">
    <source>
        <dbReference type="ARBA" id="ARBA00022741"/>
    </source>
</evidence>
<dbReference type="AlphaFoldDB" id="A0A3S4QD17"/>
<dbReference type="OrthoDB" id="6503255at2759"/>
<dbReference type="GO" id="GO:0005811">
    <property type="term" value="C:lipid droplet"/>
    <property type="evidence" value="ECO:0007669"/>
    <property type="project" value="TreeGrafter"/>
</dbReference>
<evidence type="ECO:0000256" key="5">
    <source>
        <dbReference type="ARBA" id="ARBA00022840"/>
    </source>
</evidence>
<dbReference type="GO" id="GO:0005524">
    <property type="term" value="F:ATP binding"/>
    <property type="evidence" value="ECO:0007669"/>
    <property type="project" value="UniProtKB-KW"/>
</dbReference>
<keyword evidence="2 9" id="KW-0436">Ligase</keyword>
<proteinExistence type="inferred from homology"/>
<keyword evidence="4" id="KW-0443">Lipid metabolism</keyword>
<evidence type="ECO:0000256" key="1">
    <source>
        <dbReference type="ARBA" id="ARBA00006432"/>
    </source>
</evidence>
<keyword evidence="5" id="KW-0067">ATP-binding</keyword>
<dbReference type="PANTHER" id="PTHR43272">
    <property type="entry name" value="LONG-CHAIN-FATTY-ACID--COA LIGASE"/>
    <property type="match status" value="1"/>
</dbReference>
<feature type="domain" description="AMP-dependent synthetase/ligase" evidence="8">
    <location>
        <begin position="109"/>
        <end position="526"/>
    </location>
</feature>
<accession>A0A3S4QD17</accession>
<keyword evidence="3" id="KW-0547">Nucleotide-binding</keyword>
<dbReference type="GO" id="GO:0030182">
    <property type="term" value="P:neuron differentiation"/>
    <property type="evidence" value="ECO:0007669"/>
    <property type="project" value="TreeGrafter"/>
</dbReference>
<comment type="similarity">
    <text evidence="1">Belongs to the ATP-dependent AMP-binding enzyme family.</text>
</comment>
<dbReference type="GO" id="GO:0005886">
    <property type="term" value="C:plasma membrane"/>
    <property type="evidence" value="ECO:0007669"/>
    <property type="project" value="TreeGrafter"/>
</dbReference>
<dbReference type="Pfam" id="PF00501">
    <property type="entry name" value="AMP-binding"/>
    <property type="match status" value="1"/>
</dbReference>
<comment type="catalytic activity">
    <reaction evidence="7">
        <text>a long-chain fatty acid + ATP + CoA = a long-chain fatty acyl-CoA + AMP + diphosphate</text>
        <dbReference type="Rhea" id="RHEA:15421"/>
        <dbReference type="ChEBI" id="CHEBI:30616"/>
        <dbReference type="ChEBI" id="CHEBI:33019"/>
        <dbReference type="ChEBI" id="CHEBI:57287"/>
        <dbReference type="ChEBI" id="CHEBI:57560"/>
        <dbReference type="ChEBI" id="CHEBI:83139"/>
        <dbReference type="ChEBI" id="CHEBI:456215"/>
        <dbReference type="EC" id="6.2.1.3"/>
    </reaction>
</comment>
<keyword evidence="4" id="KW-0276">Fatty acid metabolism</keyword>
<dbReference type="GO" id="GO:0005783">
    <property type="term" value="C:endoplasmic reticulum"/>
    <property type="evidence" value="ECO:0007669"/>
    <property type="project" value="TreeGrafter"/>
</dbReference>
<dbReference type="STRING" id="1965070.A0A3S4QD17"/>
<dbReference type="GO" id="GO:0090433">
    <property type="term" value="F:palmitoyl-CoA ligase activity"/>
    <property type="evidence" value="ECO:0007669"/>
    <property type="project" value="TreeGrafter"/>
</dbReference>
<evidence type="ECO:0000256" key="4">
    <source>
        <dbReference type="ARBA" id="ARBA00022832"/>
    </source>
</evidence>
<dbReference type="EMBL" id="NCKU01008548">
    <property type="protein sequence ID" value="RWS01830.1"/>
    <property type="molecule type" value="Genomic_DNA"/>
</dbReference>
<dbReference type="InterPro" id="IPR042099">
    <property type="entry name" value="ANL_N_sf"/>
</dbReference>
<organism evidence="9 10">
    <name type="scientific">Dinothrombium tinctorium</name>
    <dbReference type="NCBI Taxonomy" id="1965070"/>
    <lineage>
        <taxon>Eukaryota</taxon>
        <taxon>Metazoa</taxon>
        <taxon>Ecdysozoa</taxon>
        <taxon>Arthropoda</taxon>
        <taxon>Chelicerata</taxon>
        <taxon>Arachnida</taxon>
        <taxon>Acari</taxon>
        <taxon>Acariformes</taxon>
        <taxon>Trombidiformes</taxon>
        <taxon>Prostigmata</taxon>
        <taxon>Anystina</taxon>
        <taxon>Parasitengona</taxon>
        <taxon>Trombidioidea</taxon>
        <taxon>Trombidiidae</taxon>
        <taxon>Dinothrombium</taxon>
    </lineage>
</organism>
<reference evidence="9 10" key="1">
    <citation type="journal article" date="2018" name="Gigascience">
        <title>Genomes of trombidid mites reveal novel predicted allergens and laterally-transferred genes associated with secondary metabolism.</title>
        <authorList>
            <person name="Dong X."/>
            <person name="Chaisiri K."/>
            <person name="Xia D."/>
            <person name="Armstrong S.D."/>
            <person name="Fang Y."/>
            <person name="Donnelly M.J."/>
            <person name="Kadowaki T."/>
            <person name="McGarry J.W."/>
            <person name="Darby A.C."/>
            <person name="Makepeace B.L."/>
        </authorList>
    </citation>
    <scope>NUCLEOTIDE SEQUENCE [LARGE SCALE GENOMIC DNA]</scope>
    <source>
        <strain evidence="9">UoL-WK</strain>
    </source>
</reference>
<name>A0A3S4QD17_9ACAR</name>
<dbReference type="InterPro" id="IPR020845">
    <property type="entry name" value="AMP-binding_CS"/>
</dbReference>
<dbReference type="PANTHER" id="PTHR43272:SF83">
    <property type="entry name" value="ACYL-COA SYNTHETASE LONG-CHAIN, ISOFORM J"/>
    <property type="match status" value="1"/>
</dbReference>
<dbReference type="EC" id="6.2.1.3" evidence="6"/>
<gene>
    <name evidence="9" type="ORF">B4U79_07064</name>
</gene>
<dbReference type="SUPFAM" id="SSF56801">
    <property type="entry name" value="Acetyl-CoA synthetase-like"/>
    <property type="match status" value="1"/>
</dbReference>
<sequence>MNALKSSIFVYDLVTLPLYYIFQRPWRKRRRAKAIRATSSRENDPSSIWRPVGKAKQNITDNCDLVDAYFKRMVKIYGSKRCLGVRDTVHEEEEVQSDGKVFKKKILAPNYRWYTYSQIDKRIDDVTRGLLLSGVKPKEKVIIFAETRLEWMITFLALMRLGAVVSTLYATLGEESIIYGINQLQSSCIVTTSELLPKVKKILDKAPSLKLIINIEDNFSKSKNDYSKQVDNDNVTVVSFAELESKGSEASPDLKGEPHSPDDVALIMYTSGSTGVPKGVLITNKNVMATQKGCYLIGKDWKSSKEDAKYIAFLPLAHIMELTAELFFLSMGLGIGYSSPLTLSDRSPGIKQGSLGDIAVLRPAAMTGVPLVIEKIRKGVLDQVKARGKFFKQFFDFAIIYKSYWFEKGYNTPLLDFLLFRKIKAGFGGNLEVWLSGGAPLSPESQAFLRACLGVKMLLGYGATETCGGACISNLYDRSTGRVGAPLLGVYLKLIPWEEGNYNPTDKPNPRGEIIIGGDCVSLGYYKNDEQTKEDFWQDEHGIRWFKTGDIGELFPDGTLKIIDRRKDLIKLQQGEYVSLGK</sequence>
<dbReference type="GO" id="GO:0035336">
    <property type="term" value="P:long-chain fatty-acyl-CoA metabolic process"/>
    <property type="evidence" value="ECO:0007669"/>
    <property type="project" value="TreeGrafter"/>
</dbReference>
<dbReference type="PROSITE" id="PS00455">
    <property type="entry name" value="AMP_BINDING"/>
    <property type="match status" value="1"/>
</dbReference>
<keyword evidence="10" id="KW-1185">Reference proteome</keyword>
<evidence type="ECO:0000313" key="10">
    <source>
        <dbReference type="Proteomes" id="UP000285301"/>
    </source>
</evidence>
<feature type="non-terminal residue" evidence="9">
    <location>
        <position position="582"/>
    </location>
</feature>
<evidence type="ECO:0000259" key="8">
    <source>
        <dbReference type="Pfam" id="PF00501"/>
    </source>
</evidence>
<protein>
    <recommendedName>
        <fullName evidence="6">long-chain-fatty-acid--CoA ligase</fullName>
        <ecNumber evidence="6">6.2.1.3</ecNumber>
    </recommendedName>
</protein>
<evidence type="ECO:0000256" key="2">
    <source>
        <dbReference type="ARBA" id="ARBA00022598"/>
    </source>
</evidence>